<dbReference type="Proteomes" id="UP000216215">
    <property type="component" value="Unassembled WGS sequence"/>
</dbReference>
<evidence type="ECO:0000256" key="2">
    <source>
        <dbReference type="ARBA" id="ARBA00022723"/>
    </source>
</evidence>
<dbReference type="PANTHER" id="PTHR33337:SF40">
    <property type="entry name" value="CENP-V_GFA DOMAIN-CONTAINING PROTEIN-RELATED"/>
    <property type="match status" value="1"/>
</dbReference>
<keyword evidence="3" id="KW-0862">Zinc</keyword>
<dbReference type="SUPFAM" id="SSF51316">
    <property type="entry name" value="Mss4-like"/>
    <property type="match status" value="1"/>
</dbReference>
<protein>
    <submittedName>
        <fullName evidence="6">Aldehyde-activating protein</fullName>
    </submittedName>
</protein>
<comment type="caution">
    <text evidence="6">The sequence shown here is derived from an EMBL/GenBank/DDBJ whole genome shotgun (WGS) entry which is preliminary data.</text>
</comment>
<dbReference type="PANTHER" id="PTHR33337">
    <property type="entry name" value="GFA DOMAIN-CONTAINING PROTEIN"/>
    <property type="match status" value="1"/>
</dbReference>
<dbReference type="GO" id="GO:0016846">
    <property type="term" value="F:carbon-sulfur lyase activity"/>
    <property type="evidence" value="ECO:0007669"/>
    <property type="project" value="InterPro"/>
</dbReference>
<name>A0AB36R7D6_9HYPH</name>
<dbReference type="InterPro" id="IPR011057">
    <property type="entry name" value="Mss4-like_sf"/>
</dbReference>
<gene>
    <name evidence="6" type="ORF">CIT25_21190</name>
</gene>
<keyword evidence="2" id="KW-0479">Metal-binding</keyword>
<organism evidence="6 7">
    <name type="scientific">Mesorhizobium mediterraneum</name>
    <dbReference type="NCBI Taxonomy" id="43617"/>
    <lineage>
        <taxon>Bacteria</taxon>
        <taxon>Pseudomonadati</taxon>
        <taxon>Pseudomonadota</taxon>
        <taxon>Alphaproteobacteria</taxon>
        <taxon>Hyphomicrobiales</taxon>
        <taxon>Phyllobacteriaceae</taxon>
        <taxon>Mesorhizobium</taxon>
    </lineage>
</organism>
<evidence type="ECO:0000256" key="3">
    <source>
        <dbReference type="ARBA" id="ARBA00022833"/>
    </source>
</evidence>
<keyword evidence="7" id="KW-1185">Reference proteome</keyword>
<dbReference type="GO" id="GO:0046872">
    <property type="term" value="F:metal ion binding"/>
    <property type="evidence" value="ECO:0007669"/>
    <property type="project" value="UniProtKB-KW"/>
</dbReference>
<keyword evidence="4" id="KW-0456">Lyase</keyword>
<evidence type="ECO:0000313" key="7">
    <source>
        <dbReference type="Proteomes" id="UP000216215"/>
    </source>
</evidence>
<dbReference type="InterPro" id="IPR006913">
    <property type="entry name" value="CENP-V/GFA"/>
</dbReference>
<reference evidence="7" key="1">
    <citation type="submission" date="2017-08" db="EMBL/GenBank/DDBJ databases">
        <title>Mesorhizobium wenxinae sp. nov., a novel rhizobial species isolated from root nodules of chickpea (Cicer arietinum L.).</title>
        <authorList>
            <person name="Zhang J."/>
        </authorList>
    </citation>
    <scope>NUCLEOTIDE SEQUENCE [LARGE SCALE GENOMIC DNA]</scope>
    <source>
        <strain evidence="7">USDA 3392</strain>
    </source>
</reference>
<sequence length="145" mass="16436">MTRIETGSCFCGSITAEMHGDPFWICSDHDDDCRKAIGSPLTVWVGYRPAQFRLLTGAPKTFSRTEGVLRTFCADCGTSIAYLDQGLPEELYLTIGFFDHPERFAPQAHAYWDMKLPWVEFPDDLPRVGRYSRRRDPAVGNPADR</sequence>
<evidence type="ECO:0000313" key="6">
    <source>
        <dbReference type="EMBL" id="PAQ00324.1"/>
    </source>
</evidence>
<evidence type="ECO:0000256" key="1">
    <source>
        <dbReference type="ARBA" id="ARBA00005495"/>
    </source>
</evidence>
<dbReference type="RefSeq" id="WP_095486458.1">
    <property type="nucleotide sequence ID" value="NZ_CP088151.1"/>
</dbReference>
<dbReference type="Gene3D" id="3.90.1590.10">
    <property type="entry name" value="glutathione-dependent formaldehyde- activating enzyme (gfa)"/>
    <property type="match status" value="1"/>
</dbReference>
<dbReference type="EMBL" id="NPKI01000026">
    <property type="protein sequence ID" value="PAQ00324.1"/>
    <property type="molecule type" value="Genomic_DNA"/>
</dbReference>
<proteinExistence type="inferred from homology"/>
<dbReference type="AlphaFoldDB" id="A0AB36R7D6"/>
<dbReference type="Pfam" id="PF04828">
    <property type="entry name" value="GFA"/>
    <property type="match status" value="1"/>
</dbReference>
<accession>A0AB36R7D6</accession>
<dbReference type="PROSITE" id="PS51891">
    <property type="entry name" value="CENP_V_GFA"/>
    <property type="match status" value="1"/>
</dbReference>
<evidence type="ECO:0000259" key="5">
    <source>
        <dbReference type="PROSITE" id="PS51891"/>
    </source>
</evidence>
<evidence type="ECO:0000256" key="4">
    <source>
        <dbReference type="ARBA" id="ARBA00023239"/>
    </source>
</evidence>
<feature type="domain" description="CENP-V/GFA" evidence="5">
    <location>
        <begin position="5"/>
        <end position="113"/>
    </location>
</feature>
<comment type="similarity">
    <text evidence="1">Belongs to the Gfa family.</text>
</comment>